<feature type="transmembrane region" description="Helical" evidence="6">
    <location>
        <begin position="184"/>
        <end position="203"/>
    </location>
</feature>
<dbReference type="InterPro" id="IPR036259">
    <property type="entry name" value="MFS_trans_sf"/>
</dbReference>
<keyword evidence="3 6" id="KW-1133">Transmembrane helix</keyword>
<reference evidence="10" key="1">
    <citation type="submission" date="2016-09" db="EMBL/GenBank/DDBJ databases">
        <title>Streptomyces puniciscabiei strain:TW1S1 Genome sequencing and assembly.</title>
        <authorList>
            <person name="Kim M.-K."/>
            <person name="Kim S.B."/>
        </authorList>
    </citation>
    <scope>NUCLEOTIDE SEQUENCE [LARGE SCALE GENOMIC DNA]</scope>
    <source>
        <strain evidence="10">TW1S1</strain>
    </source>
</reference>
<keyword evidence="5" id="KW-0046">Antibiotic resistance</keyword>
<sequence>MIAVALASVLLPLAVTAPAVAMPDLTVDLDAGVAAGQWVQNAYGVTFAACMLAAGSLADQFGRRRVLAIGTIVFSTMSAVAALSTDIVVLDIARALQGIGAAGVLTSGAAILAATFSGRRRTQAFGVLGASFGAGLAVGPVLGGALVHLAGWRAVFWLNVVLGAVALALMSRIRESRDPNATRVDVAGLITFSGSLFLLALAFVEGGERGWGDPLTLGSLAGFLLFMAAFVVVEQRVARPMFDLTLFRNPTFVVVVCQPFTITFGFVVLINFLPPFFTGVGGRSSTESGLLLLPLMLPVFALPLLIGRLVADRVSPRVLLTASSVLIAVGSLWLVVLEPGQSAAALVGPLLVFGLGVGSAFGAMDNAAVSVVPVERAGMASGIFNTMRITGETVAIAAAGGFLASYTRGELTDTAPQFTGQADRLAGAATQGRIDAALSTVAPARRPEALDAVARSLTSGMHMAFVFLAVLAAAGALVTYLVVKDRHLADATG</sequence>
<feature type="transmembrane region" description="Helical" evidence="6">
    <location>
        <begin position="124"/>
        <end position="148"/>
    </location>
</feature>
<evidence type="ECO:0000313" key="10">
    <source>
        <dbReference type="Proteomes" id="UP000094960"/>
    </source>
</evidence>
<dbReference type="PRINTS" id="PR01036">
    <property type="entry name" value="TCRTETB"/>
</dbReference>
<evidence type="ECO:0000256" key="4">
    <source>
        <dbReference type="ARBA" id="ARBA00023136"/>
    </source>
</evidence>
<evidence type="ECO:0000256" key="7">
    <source>
        <dbReference type="SAM" id="SignalP"/>
    </source>
</evidence>
<dbReference type="KEGG" id="spun:BFF78_11415"/>
<gene>
    <name evidence="9" type="ORF">BFF78_11415</name>
</gene>
<feature type="transmembrane region" description="Helical" evidence="6">
    <location>
        <begin position="95"/>
        <end position="117"/>
    </location>
</feature>
<keyword evidence="10" id="KW-1185">Reference proteome</keyword>
<dbReference type="InterPro" id="IPR011701">
    <property type="entry name" value="MFS"/>
</dbReference>
<evidence type="ECO:0000256" key="2">
    <source>
        <dbReference type="ARBA" id="ARBA00022692"/>
    </source>
</evidence>
<dbReference type="EMBL" id="CP017248">
    <property type="protein sequence ID" value="AOR37032.1"/>
    <property type="molecule type" value="Genomic_DNA"/>
</dbReference>
<dbReference type="CDD" id="cd17321">
    <property type="entry name" value="MFS_MMR_MDR_like"/>
    <property type="match status" value="1"/>
</dbReference>
<feature type="transmembrane region" description="Helical" evidence="6">
    <location>
        <begin position="154"/>
        <end position="172"/>
    </location>
</feature>
<feature type="transmembrane region" description="Helical" evidence="6">
    <location>
        <begin position="66"/>
        <end position="89"/>
    </location>
</feature>
<dbReference type="PANTHER" id="PTHR42718">
    <property type="entry name" value="MAJOR FACILITATOR SUPERFAMILY MULTIDRUG TRANSPORTER MFSC"/>
    <property type="match status" value="1"/>
</dbReference>
<accession>A0A1D7YNF2</accession>
<dbReference type="GO" id="GO:0046677">
    <property type="term" value="P:response to antibiotic"/>
    <property type="evidence" value="ECO:0007669"/>
    <property type="project" value="UniProtKB-KW"/>
</dbReference>
<feature type="transmembrane region" description="Helical" evidence="6">
    <location>
        <begin position="253"/>
        <end position="277"/>
    </location>
</feature>
<dbReference type="Gene3D" id="1.20.1250.20">
    <property type="entry name" value="MFS general substrate transporter like domains"/>
    <property type="match status" value="1"/>
</dbReference>
<dbReference type="AlphaFoldDB" id="A0A1D7YNF2"/>
<feature type="signal peptide" evidence="7">
    <location>
        <begin position="1"/>
        <end position="21"/>
    </location>
</feature>
<feature type="chain" id="PRO_5009103136" evidence="7">
    <location>
        <begin position="22"/>
        <end position="493"/>
    </location>
</feature>
<keyword evidence="4 6" id="KW-0472">Membrane</keyword>
<evidence type="ECO:0000259" key="8">
    <source>
        <dbReference type="PROSITE" id="PS50850"/>
    </source>
</evidence>
<dbReference type="Pfam" id="PF07690">
    <property type="entry name" value="MFS_1"/>
    <property type="match status" value="1"/>
</dbReference>
<keyword evidence="7" id="KW-0732">Signal</keyword>
<keyword evidence="2 6" id="KW-0812">Transmembrane</keyword>
<evidence type="ECO:0000256" key="3">
    <source>
        <dbReference type="ARBA" id="ARBA00022989"/>
    </source>
</evidence>
<feature type="transmembrane region" description="Helical" evidence="6">
    <location>
        <begin position="318"/>
        <end position="337"/>
    </location>
</feature>
<evidence type="ECO:0000256" key="5">
    <source>
        <dbReference type="ARBA" id="ARBA00023251"/>
    </source>
</evidence>
<organism evidence="9 10">
    <name type="scientific">Streptomyces fodineus</name>
    <dbReference type="NCBI Taxonomy" id="1904616"/>
    <lineage>
        <taxon>Bacteria</taxon>
        <taxon>Bacillati</taxon>
        <taxon>Actinomycetota</taxon>
        <taxon>Actinomycetes</taxon>
        <taxon>Kitasatosporales</taxon>
        <taxon>Streptomycetaceae</taxon>
        <taxon>Streptomyces</taxon>
    </lineage>
</organism>
<feature type="transmembrane region" description="Helical" evidence="6">
    <location>
        <begin position="289"/>
        <end position="311"/>
    </location>
</feature>
<dbReference type="Proteomes" id="UP000094960">
    <property type="component" value="Chromosome"/>
</dbReference>
<feature type="domain" description="Major facilitator superfamily (MFS) profile" evidence="8">
    <location>
        <begin position="1"/>
        <end position="487"/>
    </location>
</feature>
<name>A0A1D7YNF2_9ACTN</name>
<feature type="transmembrane region" description="Helical" evidence="6">
    <location>
        <begin position="464"/>
        <end position="483"/>
    </location>
</feature>
<feature type="transmembrane region" description="Helical" evidence="6">
    <location>
        <begin position="215"/>
        <end position="233"/>
    </location>
</feature>
<evidence type="ECO:0000313" key="9">
    <source>
        <dbReference type="EMBL" id="AOR37032.1"/>
    </source>
</evidence>
<dbReference type="InterPro" id="IPR020846">
    <property type="entry name" value="MFS_dom"/>
</dbReference>
<feature type="transmembrane region" description="Helical" evidence="6">
    <location>
        <begin position="343"/>
        <end position="363"/>
    </location>
</feature>
<dbReference type="GO" id="GO:0022857">
    <property type="term" value="F:transmembrane transporter activity"/>
    <property type="evidence" value="ECO:0007669"/>
    <property type="project" value="InterPro"/>
</dbReference>
<comment type="subcellular location">
    <subcellularLocation>
        <location evidence="1">Cell membrane</location>
        <topology evidence="1">Multi-pass membrane protein</topology>
    </subcellularLocation>
</comment>
<dbReference type="PROSITE" id="PS50850">
    <property type="entry name" value="MFS"/>
    <property type="match status" value="1"/>
</dbReference>
<protein>
    <submittedName>
        <fullName evidence="9">MFS transporter</fullName>
    </submittedName>
</protein>
<proteinExistence type="predicted"/>
<feature type="transmembrane region" description="Helical" evidence="6">
    <location>
        <begin position="37"/>
        <end position="54"/>
    </location>
</feature>
<dbReference type="Gene3D" id="1.20.1720.10">
    <property type="entry name" value="Multidrug resistance protein D"/>
    <property type="match status" value="1"/>
</dbReference>
<evidence type="ECO:0000256" key="1">
    <source>
        <dbReference type="ARBA" id="ARBA00004651"/>
    </source>
</evidence>
<dbReference type="PANTHER" id="PTHR42718:SF49">
    <property type="entry name" value="EXPORT PROTEIN"/>
    <property type="match status" value="1"/>
</dbReference>
<dbReference type="SUPFAM" id="SSF103473">
    <property type="entry name" value="MFS general substrate transporter"/>
    <property type="match status" value="1"/>
</dbReference>
<dbReference type="GO" id="GO:0005886">
    <property type="term" value="C:plasma membrane"/>
    <property type="evidence" value="ECO:0007669"/>
    <property type="project" value="UniProtKB-SubCell"/>
</dbReference>
<evidence type="ECO:0000256" key="6">
    <source>
        <dbReference type="SAM" id="Phobius"/>
    </source>
</evidence>